<organism evidence="1 2">
    <name type="scientific">Actinoplanes friuliensis DSM 7358</name>
    <dbReference type="NCBI Taxonomy" id="1246995"/>
    <lineage>
        <taxon>Bacteria</taxon>
        <taxon>Bacillati</taxon>
        <taxon>Actinomycetota</taxon>
        <taxon>Actinomycetes</taxon>
        <taxon>Micromonosporales</taxon>
        <taxon>Micromonosporaceae</taxon>
        <taxon>Actinoplanes</taxon>
    </lineage>
</organism>
<accession>U5W1H0</accession>
<dbReference type="EMBL" id="CP006272">
    <property type="protein sequence ID" value="AGZ41825.1"/>
    <property type="molecule type" value="Genomic_DNA"/>
</dbReference>
<gene>
    <name evidence="1" type="ORF">AFR_17735</name>
</gene>
<dbReference type="Proteomes" id="UP000017746">
    <property type="component" value="Chromosome"/>
</dbReference>
<dbReference type="KEGG" id="afs:AFR_17735"/>
<dbReference type="HOGENOM" id="CLU_2406680_0_0_11"/>
<evidence type="ECO:0000313" key="1">
    <source>
        <dbReference type="EMBL" id="AGZ41825.1"/>
    </source>
</evidence>
<dbReference type="PATRIC" id="fig|1246995.3.peg.3596"/>
<name>U5W1H0_9ACTN</name>
<sequence>MTATVGSSTFMRRLRHRFRFLGGGMGSAVSHADMGPYAGAPRDPELRIGDEKSYSTIMPTHQVTVVATADDRWQSPMPAIAKAREASRKTVI</sequence>
<reference evidence="1 2" key="1">
    <citation type="journal article" date="2014" name="J. Biotechnol.">
        <title>Complete genome sequence of the actinobacterium Actinoplanes friuliensis HAG 010964, producer of the lipopeptide antibiotic friulimycin.</title>
        <authorList>
            <person name="Ruckert C."/>
            <person name="Szczepanowski R."/>
            <person name="Albersmeier A."/>
            <person name="Goesmann A."/>
            <person name="Fischer N."/>
            <person name="Steinkamper A."/>
            <person name="Puhler A."/>
            <person name="Biener R."/>
            <person name="Schwartz D."/>
            <person name="Kalinowski J."/>
        </authorList>
    </citation>
    <scope>NUCLEOTIDE SEQUENCE [LARGE SCALE GENOMIC DNA]</scope>
    <source>
        <strain evidence="1 2">DSM 7358</strain>
    </source>
</reference>
<dbReference type="STRING" id="1246995.AFR_17735"/>
<keyword evidence="2" id="KW-1185">Reference proteome</keyword>
<evidence type="ECO:0000313" key="2">
    <source>
        <dbReference type="Proteomes" id="UP000017746"/>
    </source>
</evidence>
<dbReference type="RefSeq" id="WP_023362123.1">
    <property type="nucleotide sequence ID" value="NC_022657.1"/>
</dbReference>
<dbReference type="AlphaFoldDB" id="U5W1H0"/>
<proteinExistence type="predicted"/>
<dbReference type="OrthoDB" id="3388023at2"/>
<protein>
    <submittedName>
        <fullName evidence="1">Uncharacterized protein</fullName>
    </submittedName>
</protein>